<evidence type="ECO:0000256" key="2">
    <source>
        <dbReference type="SAM" id="Phobius"/>
    </source>
</evidence>
<feature type="non-terminal residue" evidence="3">
    <location>
        <position position="1"/>
    </location>
</feature>
<dbReference type="Gene3D" id="2.60.40.10">
    <property type="entry name" value="Immunoglobulins"/>
    <property type="match status" value="1"/>
</dbReference>
<sequence length="250" mass="27000">PPAPEGVAIVGPVYDFTGYWDEDRSEVCPLVTLDPPITVILSYDPGELPEDAFSPVVAYYDEEEGCWVVLPPDTGRVAEIGKVTGLADHFSLFTILAELPPPPPPPPPAPSLPPPPPPPPAHFVASDLTIVPSLEKIEWGILTFVISTGESVTVTTNVGNDGGQEGSYVANLKINGQTQDTKEITLSPGQSQGVGFSILDNEPGHYVVEIGGLDGEFQTSVWVNWWLIAGLTAAFILLVWVAWYYGYYRR</sequence>
<feature type="compositionally biased region" description="Pro residues" evidence="1">
    <location>
        <begin position="99"/>
        <end position="121"/>
    </location>
</feature>
<keyword evidence="2" id="KW-0812">Transmembrane</keyword>
<keyword evidence="2" id="KW-0472">Membrane</keyword>
<organism evidence="3">
    <name type="scientific">marine sediment metagenome</name>
    <dbReference type="NCBI Taxonomy" id="412755"/>
    <lineage>
        <taxon>unclassified sequences</taxon>
        <taxon>metagenomes</taxon>
        <taxon>ecological metagenomes</taxon>
    </lineage>
</organism>
<dbReference type="InterPro" id="IPR013783">
    <property type="entry name" value="Ig-like_fold"/>
</dbReference>
<evidence type="ECO:0000313" key="3">
    <source>
        <dbReference type="EMBL" id="GAI33388.1"/>
    </source>
</evidence>
<reference evidence="3" key="1">
    <citation type="journal article" date="2014" name="Front. Microbiol.">
        <title>High frequency of phylogenetically diverse reductive dehalogenase-homologous genes in deep subseafloor sedimentary metagenomes.</title>
        <authorList>
            <person name="Kawai M."/>
            <person name="Futagami T."/>
            <person name="Toyoda A."/>
            <person name="Takaki Y."/>
            <person name="Nishi S."/>
            <person name="Hori S."/>
            <person name="Arai W."/>
            <person name="Tsubouchi T."/>
            <person name="Morono Y."/>
            <person name="Uchiyama I."/>
            <person name="Ito T."/>
            <person name="Fujiyama A."/>
            <person name="Inagaki F."/>
            <person name="Takami H."/>
        </authorList>
    </citation>
    <scope>NUCLEOTIDE SEQUENCE</scope>
    <source>
        <strain evidence="3">Expedition CK06-06</strain>
    </source>
</reference>
<name>X1MPY6_9ZZZZ</name>
<dbReference type="EMBL" id="BARV01032327">
    <property type="protein sequence ID" value="GAI33388.1"/>
    <property type="molecule type" value="Genomic_DNA"/>
</dbReference>
<dbReference type="SUPFAM" id="SSF101447">
    <property type="entry name" value="Formin homology 2 domain (FH2 domain)"/>
    <property type="match status" value="1"/>
</dbReference>
<comment type="caution">
    <text evidence="3">The sequence shown here is derived from an EMBL/GenBank/DDBJ whole genome shotgun (WGS) entry which is preliminary data.</text>
</comment>
<evidence type="ECO:0008006" key="4">
    <source>
        <dbReference type="Google" id="ProtNLM"/>
    </source>
</evidence>
<evidence type="ECO:0000256" key="1">
    <source>
        <dbReference type="SAM" id="MobiDB-lite"/>
    </source>
</evidence>
<keyword evidence="2" id="KW-1133">Transmembrane helix</keyword>
<feature type="region of interest" description="Disordered" evidence="1">
    <location>
        <begin position="97"/>
        <end position="121"/>
    </location>
</feature>
<gene>
    <name evidence="3" type="ORF">S06H3_50990</name>
</gene>
<feature type="transmembrane region" description="Helical" evidence="2">
    <location>
        <begin position="225"/>
        <end position="245"/>
    </location>
</feature>
<proteinExistence type="predicted"/>
<accession>X1MPY6</accession>
<dbReference type="AlphaFoldDB" id="X1MPY6"/>
<protein>
    <recommendedName>
        <fullName evidence="4">CARDB domain-containing protein</fullName>
    </recommendedName>
</protein>
<feature type="non-terminal residue" evidence="3">
    <location>
        <position position="250"/>
    </location>
</feature>